<keyword evidence="5" id="KW-0684">Rhamnose metabolism</keyword>
<dbReference type="PANTHER" id="PTHR30268:SF0">
    <property type="entry name" value="L-RHAMNOSE ISOMERASE"/>
    <property type="match status" value="1"/>
</dbReference>
<evidence type="ECO:0000256" key="3">
    <source>
        <dbReference type="ARBA" id="ARBA00023211"/>
    </source>
</evidence>
<dbReference type="GO" id="GO:0008740">
    <property type="term" value="F:L-rhamnose isomerase activity"/>
    <property type="evidence" value="ECO:0007669"/>
    <property type="project" value="InterPro"/>
</dbReference>
<dbReference type="InterPro" id="IPR009308">
    <property type="entry name" value="Rhamnose_isomerase"/>
</dbReference>
<keyword evidence="2" id="KW-0479">Metal-binding</keyword>
<evidence type="ECO:0000256" key="2">
    <source>
        <dbReference type="ARBA" id="ARBA00022723"/>
    </source>
</evidence>
<reference evidence="6" key="1">
    <citation type="journal article" date="2015" name="Nature">
        <title>Complex archaea that bridge the gap between prokaryotes and eukaryotes.</title>
        <authorList>
            <person name="Spang A."/>
            <person name="Saw J.H."/>
            <person name="Jorgensen S.L."/>
            <person name="Zaremba-Niedzwiedzka K."/>
            <person name="Martijn J."/>
            <person name="Lind A.E."/>
            <person name="van Eijk R."/>
            <person name="Schleper C."/>
            <person name="Guy L."/>
            <person name="Ettema T.J."/>
        </authorList>
    </citation>
    <scope>NUCLEOTIDE SEQUENCE</scope>
</reference>
<protein>
    <recommendedName>
        <fullName evidence="7">L-rhamnose isomerase</fullName>
    </recommendedName>
</protein>
<keyword evidence="3" id="KW-0464">Manganese</keyword>
<gene>
    <name evidence="6" type="ORF">LCGC14_2310430</name>
</gene>
<evidence type="ECO:0000256" key="1">
    <source>
        <dbReference type="ARBA" id="ARBA00022490"/>
    </source>
</evidence>
<proteinExistence type="predicted"/>
<evidence type="ECO:0000313" key="6">
    <source>
        <dbReference type="EMBL" id="KKL49942.1"/>
    </source>
</evidence>
<feature type="non-terminal residue" evidence="6">
    <location>
        <position position="1"/>
    </location>
</feature>
<accession>A0A0F9FFP7</accession>
<name>A0A0F9FFP7_9ZZZZ</name>
<dbReference type="AlphaFoldDB" id="A0A0F9FFP7"/>
<dbReference type="Gene3D" id="3.20.20.150">
    <property type="entry name" value="Divalent-metal-dependent TIM barrel enzymes"/>
    <property type="match status" value="1"/>
</dbReference>
<dbReference type="GO" id="GO:0030145">
    <property type="term" value="F:manganese ion binding"/>
    <property type="evidence" value="ECO:0007669"/>
    <property type="project" value="InterPro"/>
</dbReference>
<organism evidence="6">
    <name type="scientific">marine sediment metagenome</name>
    <dbReference type="NCBI Taxonomy" id="412755"/>
    <lineage>
        <taxon>unclassified sequences</taxon>
        <taxon>metagenomes</taxon>
        <taxon>ecological metagenomes</taxon>
    </lineage>
</organism>
<dbReference type="InterPro" id="IPR036237">
    <property type="entry name" value="Xyl_isomerase-like_sf"/>
</dbReference>
<dbReference type="Pfam" id="PF06134">
    <property type="entry name" value="RhaA"/>
    <property type="match status" value="1"/>
</dbReference>
<evidence type="ECO:0000256" key="4">
    <source>
        <dbReference type="ARBA" id="ARBA00023235"/>
    </source>
</evidence>
<keyword evidence="1" id="KW-0963">Cytoplasm</keyword>
<dbReference type="PANTHER" id="PTHR30268">
    <property type="entry name" value="L-RHAMNOSE ISOMERASE"/>
    <property type="match status" value="1"/>
</dbReference>
<dbReference type="GO" id="GO:0019301">
    <property type="term" value="P:rhamnose catabolic process"/>
    <property type="evidence" value="ECO:0007669"/>
    <property type="project" value="TreeGrafter"/>
</dbReference>
<dbReference type="SUPFAM" id="SSF51658">
    <property type="entry name" value="Xylose isomerase-like"/>
    <property type="match status" value="1"/>
</dbReference>
<evidence type="ECO:0008006" key="7">
    <source>
        <dbReference type="Google" id="ProtNLM"/>
    </source>
</evidence>
<sequence length="231" mass="26534">SYKDTPVDRMAPRQRLADSLDKIFAEDIDPKLHLDAVESKLFGIGGESYTVGSHEFYMGYAVSRQKLLCLDAGHFHPTEMISEKISSVMMFCPELLLHVSRPVRWDSDHVVCFDDELLQIAKELVRSGKLDKIHIGLDFFDASINRIAAWTIGTRNMVKALLFAMLEPFETLKKAELEMDYTSRLAMFEELKSMPWSAVWDYYCLKQGVPVGVDWLSEVKQYEKDILSKRV</sequence>
<dbReference type="GO" id="GO:0019324">
    <property type="term" value="P:L-lyxose metabolic process"/>
    <property type="evidence" value="ECO:0007669"/>
    <property type="project" value="TreeGrafter"/>
</dbReference>
<dbReference type="InterPro" id="IPR050337">
    <property type="entry name" value="L-rhamnose_isomerase"/>
</dbReference>
<dbReference type="EMBL" id="LAZR01032777">
    <property type="protein sequence ID" value="KKL49942.1"/>
    <property type="molecule type" value="Genomic_DNA"/>
</dbReference>
<evidence type="ECO:0000256" key="5">
    <source>
        <dbReference type="ARBA" id="ARBA00023308"/>
    </source>
</evidence>
<comment type="caution">
    <text evidence="6">The sequence shown here is derived from an EMBL/GenBank/DDBJ whole genome shotgun (WGS) entry which is preliminary data.</text>
</comment>
<keyword evidence="4" id="KW-0413">Isomerase</keyword>